<keyword evidence="4 7" id="KW-0472">Membrane</keyword>
<dbReference type="EC" id="4.2.2.29" evidence="7"/>
<evidence type="ECO:0000313" key="9">
    <source>
        <dbReference type="EMBL" id="MDI2098061.1"/>
    </source>
</evidence>
<dbReference type="InterPro" id="IPR003770">
    <property type="entry name" value="MLTG-like"/>
</dbReference>
<reference evidence="9 10" key="1">
    <citation type="submission" date="2023-04" db="EMBL/GenBank/DDBJ databases">
        <title>Klugiella caeni sp. nov. isolated from the sludge of biochemical tank.</title>
        <authorList>
            <person name="Geng K."/>
        </authorList>
    </citation>
    <scope>NUCLEOTIDE SEQUENCE [LARGE SCALE GENOMIC DNA]</scope>
    <source>
        <strain evidence="9 10">YN-L-19</strain>
    </source>
</reference>
<dbReference type="GO" id="GO:0005886">
    <property type="term" value="C:plasma membrane"/>
    <property type="evidence" value="ECO:0007669"/>
    <property type="project" value="UniProtKB-SubCell"/>
</dbReference>
<evidence type="ECO:0000256" key="5">
    <source>
        <dbReference type="ARBA" id="ARBA00023239"/>
    </source>
</evidence>
<evidence type="ECO:0000256" key="1">
    <source>
        <dbReference type="ARBA" id="ARBA00022475"/>
    </source>
</evidence>
<feature type="compositionally biased region" description="Basic and acidic residues" evidence="8">
    <location>
        <begin position="1"/>
        <end position="37"/>
    </location>
</feature>
<comment type="subcellular location">
    <subcellularLocation>
        <location evidence="7">Cell membrane</location>
        <topology evidence="7">Single-pass membrane protein</topology>
    </subcellularLocation>
</comment>
<keyword evidence="6 7" id="KW-0961">Cell wall biogenesis/degradation</keyword>
<dbReference type="AlphaFoldDB" id="A0AAW6T2M7"/>
<dbReference type="RefSeq" id="WP_281487826.1">
    <property type="nucleotide sequence ID" value="NZ_JASATX010000001.1"/>
</dbReference>
<evidence type="ECO:0000256" key="6">
    <source>
        <dbReference type="ARBA" id="ARBA00023316"/>
    </source>
</evidence>
<name>A0AAW6T2M7_9MICO</name>
<comment type="similarity">
    <text evidence="7">Belongs to the transglycosylase MltG family.</text>
</comment>
<dbReference type="NCBIfam" id="TIGR00247">
    <property type="entry name" value="endolytic transglycosylase MltG"/>
    <property type="match status" value="1"/>
</dbReference>
<dbReference type="Gene3D" id="3.30.160.60">
    <property type="entry name" value="Classic Zinc Finger"/>
    <property type="match status" value="1"/>
</dbReference>
<dbReference type="PANTHER" id="PTHR30518:SF2">
    <property type="entry name" value="ENDOLYTIC MUREIN TRANSGLYCOSYLASE"/>
    <property type="match status" value="1"/>
</dbReference>
<comment type="function">
    <text evidence="7">Functions as a peptidoglycan terminase that cleaves nascent peptidoglycan strands endolytically to terminate their elongation.</text>
</comment>
<dbReference type="PANTHER" id="PTHR30518">
    <property type="entry name" value="ENDOLYTIC MUREIN TRANSGLYCOSYLASE"/>
    <property type="match status" value="1"/>
</dbReference>
<feature type="region of interest" description="Disordered" evidence="8">
    <location>
        <begin position="1"/>
        <end position="97"/>
    </location>
</feature>
<keyword evidence="3 7" id="KW-1133">Transmembrane helix</keyword>
<gene>
    <name evidence="7 9" type="primary">mltG</name>
    <name evidence="9" type="ORF">QF206_03665</name>
</gene>
<dbReference type="Pfam" id="PF02618">
    <property type="entry name" value="YceG"/>
    <property type="match status" value="1"/>
</dbReference>
<dbReference type="GO" id="GO:0071555">
    <property type="term" value="P:cell wall organization"/>
    <property type="evidence" value="ECO:0007669"/>
    <property type="project" value="UniProtKB-KW"/>
</dbReference>
<sequence>MTDEHGRDHGRSQPLTRREARDLERERQGELRAKRPEIVTPASPSAPPQEASELPEPLPEHPQQASSPPASDDVPTAAPATAAAAAAEPDGTAPVLPEEFWTPRTVDAVEPAQQQKSPRRRRLTWLWVLIGLLAVGSIGAAATWVMFEDQVRKVMGWELPIDYEGDGNGEPVTVVIAEGEIGEDVARTLHEAGVTMTFEAFYRLLLQEQPTFTPGAYQLEKQMSAASALQALQDPANRVEARATIREGITQWQVFAELSAATGVPVADYEAVADPALYGLPASLPSLEGYLFPATYTFNPGVGAQEQLAQLVSTMTERLDALGVAPGDRHRVLTIASLLQREARQPEDFARVSRVIENRLAEGMPLQFDSTSHYGIEWRTGESTAGESVWTTDEERSDDNPYNTYVHAGLPIGPISAPGDLALEAALHPADGSWLYFVTVDLNTGETVFSTTLAEHEAAVEQLRGWCRANPGSGC</sequence>
<protein>
    <recommendedName>
        <fullName evidence="7">Endolytic murein transglycosylase</fullName>
        <ecNumber evidence="7">4.2.2.29</ecNumber>
    </recommendedName>
    <alternativeName>
        <fullName evidence="7">Peptidoglycan lytic transglycosylase</fullName>
    </alternativeName>
    <alternativeName>
        <fullName evidence="7">Peptidoglycan polymerization terminase</fullName>
    </alternativeName>
</protein>
<evidence type="ECO:0000256" key="7">
    <source>
        <dbReference type="HAMAP-Rule" id="MF_02065"/>
    </source>
</evidence>
<evidence type="ECO:0000256" key="8">
    <source>
        <dbReference type="SAM" id="MobiDB-lite"/>
    </source>
</evidence>
<dbReference type="EMBL" id="JASATX010000001">
    <property type="protein sequence ID" value="MDI2098061.1"/>
    <property type="molecule type" value="Genomic_DNA"/>
</dbReference>
<accession>A0AAW6T2M7</accession>
<proteinExistence type="inferred from homology"/>
<dbReference type="HAMAP" id="MF_02065">
    <property type="entry name" value="MltG"/>
    <property type="match status" value="1"/>
</dbReference>
<keyword evidence="1 7" id="KW-1003">Cell membrane</keyword>
<feature type="transmembrane region" description="Helical" evidence="7">
    <location>
        <begin position="125"/>
        <end position="147"/>
    </location>
</feature>
<evidence type="ECO:0000256" key="4">
    <source>
        <dbReference type="ARBA" id="ARBA00023136"/>
    </source>
</evidence>
<evidence type="ECO:0000313" key="10">
    <source>
        <dbReference type="Proteomes" id="UP001321506"/>
    </source>
</evidence>
<organism evidence="9 10">
    <name type="scientific">Ruicaihuangia caeni</name>
    <dbReference type="NCBI Taxonomy" id="3042517"/>
    <lineage>
        <taxon>Bacteria</taxon>
        <taxon>Bacillati</taxon>
        <taxon>Actinomycetota</taxon>
        <taxon>Actinomycetes</taxon>
        <taxon>Micrococcales</taxon>
        <taxon>Microbacteriaceae</taxon>
        <taxon>Ruicaihuangia</taxon>
    </lineage>
</organism>
<dbReference type="GO" id="GO:0009252">
    <property type="term" value="P:peptidoglycan biosynthetic process"/>
    <property type="evidence" value="ECO:0007669"/>
    <property type="project" value="UniProtKB-UniRule"/>
</dbReference>
<dbReference type="Gene3D" id="3.30.1490.480">
    <property type="entry name" value="Endolytic murein transglycosylase"/>
    <property type="match status" value="1"/>
</dbReference>
<dbReference type="CDD" id="cd08010">
    <property type="entry name" value="MltG_like"/>
    <property type="match status" value="1"/>
</dbReference>
<keyword evidence="2 7" id="KW-0812">Transmembrane</keyword>
<evidence type="ECO:0000256" key="2">
    <source>
        <dbReference type="ARBA" id="ARBA00022692"/>
    </source>
</evidence>
<feature type="compositionally biased region" description="Low complexity" evidence="8">
    <location>
        <begin position="48"/>
        <end position="94"/>
    </location>
</feature>
<dbReference type="GO" id="GO:0008932">
    <property type="term" value="F:lytic endotransglycosylase activity"/>
    <property type="evidence" value="ECO:0007669"/>
    <property type="project" value="UniProtKB-UniRule"/>
</dbReference>
<feature type="site" description="Important for catalytic activity" evidence="7">
    <location>
        <position position="342"/>
    </location>
</feature>
<comment type="catalytic activity">
    <reaction evidence="7">
        <text>a peptidoglycan chain = a peptidoglycan chain with N-acetyl-1,6-anhydromuramyl-[peptide] at the reducing end + a peptidoglycan chain with N-acetylglucosamine at the non-reducing end.</text>
        <dbReference type="EC" id="4.2.2.29"/>
    </reaction>
</comment>
<evidence type="ECO:0000256" key="3">
    <source>
        <dbReference type="ARBA" id="ARBA00022989"/>
    </source>
</evidence>
<dbReference type="Proteomes" id="UP001321506">
    <property type="component" value="Unassembled WGS sequence"/>
</dbReference>
<comment type="caution">
    <text evidence="9">The sequence shown here is derived from an EMBL/GenBank/DDBJ whole genome shotgun (WGS) entry which is preliminary data.</text>
</comment>
<keyword evidence="5 7" id="KW-0456">Lyase</keyword>
<keyword evidence="10" id="KW-1185">Reference proteome</keyword>